<dbReference type="AlphaFoldDB" id="A0A0E9WCN4"/>
<accession>A0A0E9WCN4</accession>
<reference evidence="1" key="2">
    <citation type="journal article" date="2015" name="Fish Shellfish Immunol.">
        <title>Early steps in the European eel (Anguilla anguilla)-Vibrio vulnificus interaction in the gills: Role of the RtxA13 toxin.</title>
        <authorList>
            <person name="Callol A."/>
            <person name="Pajuelo D."/>
            <person name="Ebbesson L."/>
            <person name="Teles M."/>
            <person name="MacKenzie S."/>
            <person name="Amaro C."/>
        </authorList>
    </citation>
    <scope>NUCLEOTIDE SEQUENCE</scope>
</reference>
<organism evidence="1">
    <name type="scientific">Anguilla anguilla</name>
    <name type="common">European freshwater eel</name>
    <name type="synonym">Muraena anguilla</name>
    <dbReference type="NCBI Taxonomy" id="7936"/>
    <lineage>
        <taxon>Eukaryota</taxon>
        <taxon>Metazoa</taxon>
        <taxon>Chordata</taxon>
        <taxon>Craniata</taxon>
        <taxon>Vertebrata</taxon>
        <taxon>Euteleostomi</taxon>
        <taxon>Actinopterygii</taxon>
        <taxon>Neopterygii</taxon>
        <taxon>Teleostei</taxon>
        <taxon>Anguilliformes</taxon>
        <taxon>Anguillidae</taxon>
        <taxon>Anguilla</taxon>
    </lineage>
</organism>
<proteinExistence type="predicted"/>
<sequence>MHTNIDIEQWKVPGRQEGEILPLSIIDQSLLQNKVCE</sequence>
<name>A0A0E9WCN4_ANGAN</name>
<evidence type="ECO:0000313" key="1">
    <source>
        <dbReference type="EMBL" id="JAH88169.1"/>
    </source>
</evidence>
<dbReference type="EMBL" id="GBXM01020408">
    <property type="protein sequence ID" value="JAH88169.1"/>
    <property type="molecule type" value="Transcribed_RNA"/>
</dbReference>
<reference evidence="1" key="1">
    <citation type="submission" date="2014-11" db="EMBL/GenBank/DDBJ databases">
        <authorList>
            <person name="Amaro Gonzalez C."/>
        </authorList>
    </citation>
    <scope>NUCLEOTIDE SEQUENCE</scope>
</reference>
<protein>
    <submittedName>
        <fullName evidence="1">Uncharacterized protein</fullName>
    </submittedName>
</protein>